<dbReference type="PANTHER" id="PTHR30474:SF1">
    <property type="entry name" value="PEPTIDOGLYCAN GLYCOSYLTRANSFERASE MRDB"/>
    <property type="match status" value="1"/>
</dbReference>
<evidence type="ECO:0000256" key="2">
    <source>
        <dbReference type="ARBA" id="ARBA00022692"/>
    </source>
</evidence>
<feature type="transmembrane region" description="Helical" evidence="6">
    <location>
        <begin position="56"/>
        <end position="76"/>
    </location>
</feature>
<dbReference type="Pfam" id="PF01098">
    <property type="entry name" value="FTSW_RODA_SPOVE"/>
    <property type="match status" value="1"/>
</dbReference>
<keyword evidence="2 6" id="KW-0812">Transmembrane</keyword>
<feature type="transmembrane region" description="Helical" evidence="6">
    <location>
        <begin position="82"/>
        <end position="104"/>
    </location>
</feature>
<dbReference type="GO" id="GO:0015648">
    <property type="term" value="F:lipid-linked peptidoglycan transporter activity"/>
    <property type="evidence" value="ECO:0007669"/>
    <property type="project" value="TreeGrafter"/>
</dbReference>
<organism evidence="7">
    <name type="scientific">uncultured organism</name>
    <dbReference type="NCBI Taxonomy" id="155900"/>
    <lineage>
        <taxon>unclassified sequences</taxon>
        <taxon>environmental samples</taxon>
    </lineage>
</organism>
<dbReference type="GO" id="GO:0005886">
    <property type="term" value="C:plasma membrane"/>
    <property type="evidence" value="ECO:0007669"/>
    <property type="project" value="TreeGrafter"/>
</dbReference>
<feature type="transmembrane region" description="Helical" evidence="6">
    <location>
        <begin position="310"/>
        <end position="337"/>
    </location>
</feature>
<keyword evidence="7" id="KW-0808">Transferase</keyword>
<reference evidence="7" key="1">
    <citation type="submission" date="2019-06" db="EMBL/GenBank/DDBJ databases">
        <authorList>
            <person name="Murdoch R.W."/>
            <person name="Fathepure B."/>
        </authorList>
    </citation>
    <scope>NUCLEOTIDE SEQUENCE</scope>
</reference>
<evidence type="ECO:0000256" key="1">
    <source>
        <dbReference type="ARBA" id="ARBA00004141"/>
    </source>
</evidence>
<keyword evidence="4 6" id="KW-1133">Transmembrane helix</keyword>
<proteinExistence type="inferred from homology"/>
<comment type="subcellular location">
    <subcellularLocation>
        <location evidence="1">Membrane</location>
        <topology evidence="1">Multi-pass membrane protein</topology>
    </subcellularLocation>
</comment>
<dbReference type="GO" id="GO:0051301">
    <property type="term" value="P:cell division"/>
    <property type="evidence" value="ECO:0007669"/>
    <property type="project" value="InterPro"/>
</dbReference>
<name>A0A5B8R7K8_9ZZZZ</name>
<feature type="transmembrane region" description="Helical" evidence="6">
    <location>
        <begin position="142"/>
        <end position="159"/>
    </location>
</feature>
<feature type="transmembrane region" description="Helical" evidence="6">
    <location>
        <begin position="23"/>
        <end position="44"/>
    </location>
</feature>
<dbReference type="EMBL" id="MN079077">
    <property type="protein sequence ID" value="QEA03893.1"/>
    <property type="molecule type" value="Genomic_DNA"/>
</dbReference>
<evidence type="ECO:0000256" key="6">
    <source>
        <dbReference type="SAM" id="Phobius"/>
    </source>
</evidence>
<keyword evidence="7" id="KW-0328">Glycosyltransferase</keyword>
<accession>A0A5B8R7K8</accession>
<dbReference type="InterPro" id="IPR011923">
    <property type="entry name" value="RodA/MrdB"/>
</dbReference>
<keyword evidence="5 6" id="KW-0472">Membrane</keyword>
<dbReference type="AlphaFoldDB" id="A0A5B8R7K8"/>
<keyword evidence="3" id="KW-0133">Cell shape</keyword>
<feature type="transmembrane region" description="Helical" evidence="6">
    <location>
        <begin position="343"/>
        <end position="364"/>
    </location>
</feature>
<dbReference type="NCBIfam" id="TIGR02210">
    <property type="entry name" value="rodA_shape"/>
    <property type="match status" value="1"/>
</dbReference>
<evidence type="ECO:0000256" key="5">
    <source>
        <dbReference type="ARBA" id="ARBA00023136"/>
    </source>
</evidence>
<dbReference type="EC" id="2.4.1.129" evidence="7"/>
<gene>
    <name evidence="7" type="primary">mrdB</name>
    <name evidence="7" type="ORF">KBTEX_00193</name>
</gene>
<evidence type="ECO:0000256" key="3">
    <source>
        <dbReference type="ARBA" id="ARBA00022960"/>
    </source>
</evidence>
<feature type="transmembrane region" description="Helical" evidence="6">
    <location>
        <begin position="165"/>
        <end position="181"/>
    </location>
</feature>
<protein>
    <submittedName>
        <fullName evidence="7">Peptidoglycan glycosyltransferase MrdB</fullName>
        <ecNumber evidence="7">2.4.1.129</ecNumber>
    </submittedName>
</protein>
<dbReference type="PANTHER" id="PTHR30474">
    <property type="entry name" value="CELL CYCLE PROTEIN"/>
    <property type="match status" value="1"/>
</dbReference>
<dbReference type="HAMAP" id="MF_02079">
    <property type="entry name" value="PGT_RodA"/>
    <property type="match status" value="1"/>
</dbReference>
<feature type="transmembrane region" description="Helical" evidence="6">
    <location>
        <begin position="277"/>
        <end position="298"/>
    </location>
</feature>
<evidence type="ECO:0000313" key="7">
    <source>
        <dbReference type="EMBL" id="QEA03893.1"/>
    </source>
</evidence>
<dbReference type="GO" id="GO:0016757">
    <property type="term" value="F:glycosyltransferase activity"/>
    <property type="evidence" value="ECO:0007669"/>
    <property type="project" value="UniProtKB-KW"/>
</dbReference>
<feature type="transmembrane region" description="Helical" evidence="6">
    <location>
        <begin position="188"/>
        <end position="207"/>
    </location>
</feature>
<evidence type="ECO:0000256" key="4">
    <source>
        <dbReference type="ARBA" id="ARBA00022989"/>
    </source>
</evidence>
<sequence>MNDDVVGPARDRSFVQRYLHLDMPLLVLLALVAAGGLVVLYSAFNGDFEAWERQCWRLGVAFFVMLVLAQVPPSLLRRWTPLLYLAGVASLLAVMLFGTSAGGARRWIDLGVMMVQPSEFMKLALPMMVAWVLAREDVPPRVPVILVVVAVIGVPVGLIAVQPDLGTALLVAAAGVFALFLGGLSWRYIAGGAVLAGAAAPLLWFFGMRDYQRQRVLTFLDPERDPLGAGYHIIQSKIAIGSGGVYGKGWMAGTQSHLEFLPERHTDFIFAVLSEEFGFFGVCVLLVLYMAVVGRGLWIAGHAQDRYSRLLAGSISLTFFVYFFTNIGMVSGLLPVVGLPLPLVSFGGTSMVTLMAGFGILMSIQTHRRLWSS</sequence>
<dbReference type="InterPro" id="IPR001182">
    <property type="entry name" value="FtsW/RodA"/>
</dbReference>